<proteinExistence type="predicted"/>
<reference evidence="1" key="1">
    <citation type="submission" date="2023-07" db="EMBL/GenBank/DDBJ databases">
        <title>A chromosome-level genome assembly of Lolium multiflorum.</title>
        <authorList>
            <person name="Chen Y."/>
            <person name="Copetti D."/>
            <person name="Kolliker R."/>
            <person name="Studer B."/>
        </authorList>
    </citation>
    <scope>NUCLEOTIDE SEQUENCE</scope>
    <source>
        <strain evidence="1">02402/16</strain>
        <tissue evidence="1">Leaf</tissue>
    </source>
</reference>
<keyword evidence="2" id="KW-1185">Reference proteome</keyword>
<dbReference type="SUPFAM" id="SSF50630">
    <property type="entry name" value="Acid proteases"/>
    <property type="match status" value="1"/>
</dbReference>
<dbReference type="Proteomes" id="UP001231189">
    <property type="component" value="Unassembled WGS sequence"/>
</dbReference>
<accession>A0AAD8X1I7</accession>
<protein>
    <recommendedName>
        <fullName evidence="3">Peptidase A1 domain-containing protein</fullName>
    </recommendedName>
</protein>
<comment type="caution">
    <text evidence="1">The sequence shown here is derived from an EMBL/GenBank/DDBJ whole genome shotgun (WGS) entry which is preliminary data.</text>
</comment>
<sequence>MEAARENGCSTCTAPCRVVGSLSRQGTAREQIEYLQAAAAPVAVDISTDNDDGGGLRGVSEGSSEYFARVGSRRRGLRERRHPVQCRPCTLCYAQADPLFDPAASALAFAGRFRVRRASTTSIGLTGLGVGGARLPLHWNLGDDGGGGVVMDTGTALFDTCYDLSGYATVRVPTVALTLPARNLLVAMDDHGVFEESASGLSIVGNIQQQGNIHRRLCR</sequence>
<dbReference type="AlphaFoldDB" id="A0AAD8X1I7"/>
<organism evidence="1 2">
    <name type="scientific">Lolium multiflorum</name>
    <name type="common">Italian ryegrass</name>
    <name type="synonym">Lolium perenne subsp. multiflorum</name>
    <dbReference type="NCBI Taxonomy" id="4521"/>
    <lineage>
        <taxon>Eukaryota</taxon>
        <taxon>Viridiplantae</taxon>
        <taxon>Streptophyta</taxon>
        <taxon>Embryophyta</taxon>
        <taxon>Tracheophyta</taxon>
        <taxon>Spermatophyta</taxon>
        <taxon>Magnoliopsida</taxon>
        <taxon>Liliopsida</taxon>
        <taxon>Poales</taxon>
        <taxon>Poaceae</taxon>
        <taxon>BOP clade</taxon>
        <taxon>Pooideae</taxon>
        <taxon>Poodae</taxon>
        <taxon>Poeae</taxon>
        <taxon>Poeae Chloroplast Group 2 (Poeae type)</taxon>
        <taxon>Loliodinae</taxon>
        <taxon>Loliinae</taxon>
        <taxon>Lolium</taxon>
    </lineage>
</organism>
<evidence type="ECO:0000313" key="2">
    <source>
        <dbReference type="Proteomes" id="UP001231189"/>
    </source>
</evidence>
<gene>
    <name evidence="1" type="ORF">QYE76_009012</name>
</gene>
<evidence type="ECO:0000313" key="1">
    <source>
        <dbReference type="EMBL" id="KAK1692315.1"/>
    </source>
</evidence>
<evidence type="ECO:0008006" key="3">
    <source>
        <dbReference type="Google" id="ProtNLM"/>
    </source>
</evidence>
<name>A0AAD8X1I7_LOLMU</name>
<dbReference type="EMBL" id="JAUUTY010000001">
    <property type="protein sequence ID" value="KAK1692315.1"/>
    <property type="molecule type" value="Genomic_DNA"/>
</dbReference>
<dbReference type="InterPro" id="IPR021109">
    <property type="entry name" value="Peptidase_aspartic_dom_sf"/>
</dbReference>